<reference evidence="1 2" key="1">
    <citation type="journal article" date="2024" name="Nat. Commun.">
        <title>Phylogenomics reveals the evolutionary origins of lichenization in chlorophyte algae.</title>
        <authorList>
            <person name="Puginier C."/>
            <person name="Libourel C."/>
            <person name="Otte J."/>
            <person name="Skaloud P."/>
            <person name="Haon M."/>
            <person name="Grisel S."/>
            <person name="Petersen M."/>
            <person name="Berrin J.G."/>
            <person name="Delaux P.M."/>
            <person name="Dal Grande F."/>
            <person name="Keller J."/>
        </authorList>
    </citation>
    <scope>NUCLEOTIDE SEQUENCE [LARGE SCALE GENOMIC DNA]</scope>
    <source>
        <strain evidence="1 2">SAG 2043</strain>
    </source>
</reference>
<dbReference type="PANTHER" id="PTHR13480:SF0">
    <property type="entry name" value="E3 UBIQUITIN-PROTEIN LIGASE HAKAI"/>
    <property type="match status" value="1"/>
</dbReference>
<comment type="caution">
    <text evidence="1">The sequence shown here is derived from an EMBL/GenBank/DDBJ whole genome shotgun (WGS) entry which is preliminary data.</text>
</comment>
<organism evidence="1 2">
    <name type="scientific">[Myrmecia] bisecta</name>
    <dbReference type="NCBI Taxonomy" id="41462"/>
    <lineage>
        <taxon>Eukaryota</taxon>
        <taxon>Viridiplantae</taxon>
        <taxon>Chlorophyta</taxon>
        <taxon>core chlorophytes</taxon>
        <taxon>Trebouxiophyceae</taxon>
        <taxon>Trebouxiales</taxon>
        <taxon>Trebouxiaceae</taxon>
        <taxon>Myrmecia</taxon>
    </lineage>
</organism>
<dbReference type="Gene3D" id="3.30.40.10">
    <property type="entry name" value="Zinc/RING finger domain, C3HC4 (zinc finger)"/>
    <property type="match status" value="1"/>
</dbReference>
<sequence>MAAREAPAQVGHLHAKQKGDRVHMCICCEYPIAVYGRVWPCLHAYCLSCTSDMKQCYLCQSDISRIERVPCENGLYISAATMQSFKSEEELAQHAQQVRSNISASPALAAATRVEEQSLWTEWRAERV</sequence>
<evidence type="ECO:0008006" key="3">
    <source>
        <dbReference type="Google" id="ProtNLM"/>
    </source>
</evidence>
<dbReference type="PANTHER" id="PTHR13480">
    <property type="entry name" value="E3 UBIQUITIN-PROTEIN LIGASE HAKAI-RELATED"/>
    <property type="match status" value="1"/>
</dbReference>
<accession>A0AAW1Q8I8</accession>
<dbReference type="Proteomes" id="UP001489004">
    <property type="component" value="Unassembled WGS sequence"/>
</dbReference>
<dbReference type="InterPro" id="IPR040383">
    <property type="entry name" value="HAKAI/CBLL2"/>
</dbReference>
<evidence type="ECO:0000313" key="2">
    <source>
        <dbReference type="Proteomes" id="UP001489004"/>
    </source>
</evidence>
<dbReference type="InterPro" id="IPR013083">
    <property type="entry name" value="Znf_RING/FYVE/PHD"/>
</dbReference>
<dbReference type="GO" id="GO:0016567">
    <property type="term" value="P:protein ubiquitination"/>
    <property type="evidence" value="ECO:0007669"/>
    <property type="project" value="InterPro"/>
</dbReference>
<gene>
    <name evidence="1" type="ORF">WJX72_003463</name>
</gene>
<proteinExistence type="predicted"/>
<dbReference type="EMBL" id="JALJOR010000005">
    <property type="protein sequence ID" value="KAK9816664.1"/>
    <property type="molecule type" value="Genomic_DNA"/>
</dbReference>
<protein>
    <recommendedName>
        <fullName evidence="3">RING-type domain-containing protein</fullName>
    </recommendedName>
</protein>
<name>A0AAW1Q8I8_9CHLO</name>
<keyword evidence="2" id="KW-1185">Reference proteome</keyword>
<dbReference type="GO" id="GO:0061630">
    <property type="term" value="F:ubiquitin protein ligase activity"/>
    <property type="evidence" value="ECO:0007669"/>
    <property type="project" value="InterPro"/>
</dbReference>
<dbReference type="AlphaFoldDB" id="A0AAW1Q8I8"/>
<evidence type="ECO:0000313" key="1">
    <source>
        <dbReference type="EMBL" id="KAK9816664.1"/>
    </source>
</evidence>
<dbReference type="GO" id="GO:0030155">
    <property type="term" value="P:regulation of cell adhesion"/>
    <property type="evidence" value="ECO:0007669"/>
    <property type="project" value="TreeGrafter"/>
</dbReference>